<sequence>MKLKRKFKGTIKSSPGTKLHDEYTELSYKISNQREGRRDKLQEEIRGRREREQSVFGIMMALVTVFRKLLTSRISSQGEGHQKAMRTPSFVKNGTQEHRHAGGGMEQDSGSKLEKAAHIDLSHLPPAAFTSTRSSICRSIHEDSNERRPSGIVSLESHHDAL</sequence>
<name>A0A8E2JA27_9PEZI</name>
<protein>
    <submittedName>
        <fullName evidence="2">Uncharacterized protein</fullName>
    </submittedName>
</protein>
<reference evidence="2 3" key="1">
    <citation type="journal article" date="2016" name="Nat. Commun.">
        <title>Ectomycorrhizal ecology is imprinted in the genome of the dominant symbiotic fungus Cenococcum geophilum.</title>
        <authorList>
            <consortium name="DOE Joint Genome Institute"/>
            <person name="Peter M."/>
            <person name="Kohler A."/>
            <person name="Ohm R.A."/>
            <person name="Kuo A."/>
            <person name="Krutzmann J."/>
            <person name="Morin E."/>
            <person name="Arend M."/>
            <person name="Barry K.W."/>
            <person name="Binder M."/>
            <person name="Choi C."/>
            <person name="Clum A."/>
            <person name="Copeland A."/>
            <person name="Grisel N."/>
            <person name="Haridas S."/>
            <person name="Kipfer T."/>
            <person name="LaButti K."/>
            <person name="Lindquist E."/>
            <person name="Lipzen A."/>
            <person name="Maire R."/>
            <person name="Meier B."/>
            <person name="Mihaltcheva S."/>
            <person name="Molinier V."/>
            <person name="Murat C."/>
            <person name="Poggeler S."/>
            <person name="Quandt C.A."/>
            <person name="Sperisen C."/>
            <person name="Tritt A."/>
            <person name="Tisserant E."/>
            <person name="Crous P.W."/>
            <person name="Henrissat B."/>
            <person name="Nehls U."/>
            <person name="Egli S."/>
            <person name="Spatafora J.W."/>
            <person name="Grigoriev I.V."/>
            <person name="Martin F.M."/>
        </authorList>
    </citation>
    <scope>NUCLEOTIDE SEQUENCE [LARGE SCALE GENOMIC DNA]</scope>
    <source>
        <strain evidence="2 3">CBS 459.81</strain>
    </source>
</reference>
<dbReference type="AlphaFoldDB" id="A0A8E2JA27"/>
<accession>A0A8E2JA27</accession>
<feature type="region of interest" description="Disordered" evidence="1">
    <location>
        <begin position="94"/>
        <end position="113"/>
    </location>
</feature>
<proteinExistence type="predicted"/>
<feature type="compositionally biased region" description="Basic and acidic residues" evidence="1">
    <location>
        <begin position="32"/>
        <end position="50"/>
    </location>
</feature>
<organism evidence="2 3">
    <name type="scientific">Lepidopterella palustris CBS 459.81</name>
    <dbReference type="NCBI Taxonomy" id="1314670"/>
    <lineage>
        <taxon>Eukaryota</taxon>
        <taxon>Fungi</taxon>
        <taxon>Dikarya</taxon>
        <taxon>Ascomycota</taxon>
        <taxon>Pezizomycotina</taxon>
        <taxon>Dothideomycetes</taxon>
        <taxon>Pleosporomycetidae</taxon>
        <taxon>Mytilinidiales</taxon>
        <taxon>Argynnaceae</taxon>
        <taxon>Lepidopterella</taxon>
    </lineage>
</organism>
<feature type="region of interest" description="Disordered" evidence="1">
    <location>
        <begin position="140"/>
        <end position="162"/>
    </location>
</feature>
<dbReference type="EMBL" id="KV745498">
    <property type="protein sequence ID" value="OCK74359.1"/>
    <property type="molecule type" value="Genomic_DNA"/>
</dbReference>
<feature type="region of interest" description="Disordered" evidence="1">
    <location>
        <begin position="30"/>
        <end position="50"/>
    </location>
</feature>
<gene>
    <name evidence="2" type="ORF">K432DRAFT_398149</name>
</gene>
<dbReference type="Proteomes" id="UP000250266">
    <property type="component" value="Unassembled WGS sequence"/>
</dbReference>
<feature type="compositionally biased region" description="Basic and acidic residues" evidence="1">
    <location>
        <begin position="140"/>
        <end position="149"/>
    </location>
</feature>
<keyword evidence="3" id="KW-1185">Reference proteome</keyword>
<evidence type="ECO:0000313" key="3">
    <source>
        <dbReference type="Proteomes" id="UP000250266"/>
    </source>
</evidence>
<evidence type="ECO:0000313" key="2">
    <source>
        <dbReference type="EMBL" id="OCK74359.1"/>
    </source>
</evidence>
<evidence type="ECO:0000256" key="1">
    <source>
        <dbReference type="SAM" id="MobiDB-lite"/>
    </source>
</evidence>